<evidence type="ECO:0000256" key="5">
    <source>
        <dbReference type="ARBA" id="ARBA00023136"/>
    </source>
</evidence>
<dbReference type="PANTHER" id="PTHR48041:SF126">
    <property type="entry name" value="ABC TRANSPORTER G FAMILY MEMBER 20-LIKE"/>
    <property type="match status" value="1"/>
</dbReference>
<gene>
    <name evidence="8" type="ORF">Gohar_011231</name>
</gene>
<evidence type="ECO:0000256" key="4">
    <source>
        <dbReference type="ARBA" id="ARBA00022989"/>
    </source>
</evidence>
<keyword evidence="3 6" id="KW-0812">Transmembrane</keyword>
<dbReference type="OrthoDB" id="1690054at2759"/>
<keyword evidence="4 6" id="KW-1133">Transmembrane helix</keyword>
<dbReference type="Pfam" id="PF01061">
    <property type="entry name" value="ABC2_membrane"/>
    <property type="match status" value="1"/>
</dbReference>
<keyword evidence="2" id="KW-0813">Transport</keyword>
<accession>A0A7J9GTA8</accession>
<dbReference type="AlphaFoldDB" id="A0A7J9GTA8"/>
<dbReference type="Proteomes" id="UP000593560">
    <property type="component" value="Unassembled WGS sequence"/>
</dbReference>
<protein>
    <recommendedName>
        <fullName evidence="7">ABC-2 type transporter transmembrane domain-containing protein</fullName>
    </recommendedName>
</protein>
<keyword evidence="9" id="KW-1185">Reference proteome</keyword>
<sequence length="131" mass="14691">MLFYSLMGIDPPYRSSNHHLELANRLMIPPRGAQGRLGCLAISISTGFFTCTTETIEFIKERFIFVRETAYNAYRRSSYVLARSFISIPALIVLSLSFCLITFWAIGLSGGFSGFLFYFLAACGTFWAGVK</sequence>
<dbReference type="GO" id="GO:0016020">
    <property type="term" value="C:membrane"/>
    <property type="evidence" value="ECO:0007669"/>
    <property type="project" value="UniProtKB-SubCell"/>
</dbReference>
<evidence type="ECO:0000256" key="1">
    <source>
        <dbReference type="ARBA" id="ARBA00004141"/>
    </source>
</evidence>
<feature type="transmembrane region" description="Helical" evidence="6">
    <location>
        <begin position="85"/>
        <end position="106"/>
    </location>
</feature>
<dbReference type="EMBL" id="JABFAD010000006">
    <property type="protein sequence ID" value="MBA0800819.1"/>
    <property type="molecule type" value="Genomic_DNA"/>
</dbReference>
<dbReference type="PANTHER" id="PTHR48041">
    <property type="entry name" value="ABC TRANSPORTER G FAMILY MEMBER 28"/>
    <property type="match status" value="1"/>
</dbReference>
<evidence type="ECO:0000256" key="2">
    <source>
        <dbReference type="ARBA" id="ARBA00022448"/>
    </source>
</evidence>
<comment type="subcellular location">
    <subcellularLocation>
        <location evidence="1">Membrane</location>
        <topology evidence="1">Multi-pass membrane protein</topology>
    </subcellularLocation>
</comment>
<feature type="domain" description="ABC-2 type transporter transmembrane" evidence="7">
    <location>
        <begin position="32"/>
        <end position="128"/>
    </location>
</feature>
<organism evidence="8 9">
    <name type="scientific">Gossypium harknessii</name>
    <dbReference type="NCBI Taxonomy" id="34285"/>
    <lineage>
        <taxon>Eukaryota</taxon>
        <taxon>Viridiplantae</taxon>
        <taxon>Streptophyta</taxon>
        <taxon>Embryophyta</taxon>
        <taxon>Tracheophyta</taxon>
        <taxon>Spermatophyta</taxon>
        <taxon>Magnoliopsida</taxon>
        <taxon>eudicotyledons</taxon>
        <taxon>Gunneridae</taxon>
        <taxon>Pentapetalae</taxon>
        <taxon>rosids</taxon>
        <taxon>malvids</taxon>
        <taxon>Malvales</taxon>
        <taxon>Malvaceae</taxon>
        <taxon>Malvoideae</taxon>
        <taxon>Gossypium</taxon>
    </lineage>
</organism>
<dbReference type="InterPro" id="IPR050352">
    <property type="entry name" value="ABCG_transporters"/>
</dbReference>
<evidence type="ECO:0000313" key="9">
    <source>
        <dbReference type="Proteomes" id="UP000593560"/>
    </source>
</evidence>
<proteinExistence type="predicted"/>
<comment type="caution">
    <text evidence="8">The sequence shown here is derived from an EMBL/GenBank/DDBJ whole genome shotgun (WGS) entry which is preliminary data.</text>
</comment>
<evidence type="ECO:0000256" key="6">
    <source>
        <dbReference type="SAM" id="Phobius"/>
    </source>
</evidence>
<evidence type="ECO:0000256" key="3">
    <source>
        <dbReference type="ARBA" id="ARBA00022692"/>
    </source>
</evidence>
<name>A0A7J9GTA8_9ROSI</name>
<reference evidence="8 9" key="1">
    <citation type="journal article" date="2019" name="Genome Biol. Evol.">
        <title>Insights into the evolution of the New World diploid cottons (Gossypium, subgenus Houzingenia) based on genome sequencing.</title>
        <authorList>
            <person name="Grover C.E."/>
            <person name="Arick M.A. 2nd"/>
            <person name="Thrash A."/>
            <person name="Conover J.L."/>
            <person name="Sanders W.S."/>
            <person name="Peterson D.G."/>
            <person name="Frelichowski J.E."/>
            <person name="Scheffler J.A."/>
            <person name="Scheffler B.E."/>
            <person name="Wendel J.F."/>
        </authorList>
    </citation>
    <scope>NUCLEOTIDE SEQUENCE [LARGE SCALE GENOMIC DNA]</scope>
    <source>
        <strain evidence="8">0</strain>
        <tissue evidence="8">Leaf</tissue>
    </source>
</reference>
<dbReference type="InterPro" id="IPR013525">
    <property type="entry name" value="ABC2_TM"/>
</dbReference>
<feature type="transmembrane region" description="Helical" evidence="6">
    <location>
        <begin position="112"/>
        <end position="130"/>
    </location>
</feature>
<evidence type="ECO:0000259" key="7">
    <source>
        <dbReference type="Pfam" id="PF01061"/>
    </source>
</evidence>
<dbReference type="GO" id="GO:0140359">
    <property type="term" value="F:ABC-type transporter activity"/>
    <property type="evidence" value="ECO:0007669"/>
    <property type="project" value="InterPro"/>
</dbReference>
<keyword evidence="5 6" id="KW-0472">Membrane</keyword>
<evidence type="ECO:0000313" key="8">
    <source>
        <dbReference type="EMBL" id="MBA0800819.1"/>
    </source>
</evidence>